<dbReference type="RefSeq" id="WP_048045813.1">
    <property type="nucleotide sequence ID" value="NZ_JJOT01000132.1"/>
</dbReference>
<evidence type="ECO:0000313" key="1">
    <source>
        <dbReference type="EMBL" id="KKF98030.1"/>
    </source>
</evidence>
<dbReference type="AlphaFoldDB" id="A0A0F8BAD3"/>
<comment type="caution">
    <text evidence="1">The sequence shown here is derived from an EMBL/GenBank/DDBJ whole genome shotgun (WGS) entry which is preliminary data.</text>
</comment>
<name>A0A0F8BAD3_METMZ</name>
<organism evidence="1 2">
    <name type="scientific">Methanosarcina mazei</name>
    <name type="common">Methanosarcina frisia</name>
    <dbReference type="NCBI Taxonomy" id="2209"/>
    <lineage>
        <taxon>Archaea</taxon>
        <taxon>Methanobacteriati</taxon>
        <taxon>Methanobacteriota</taxon>
        <taxon>Stenosarchaea group</taxon>
        <taxon>Methanomicrobia</taxon>
        <taxon>Methanosarcinales</taxon>
        <taxon>Methanosarcinaceae</taxon>
        <taxon>Methanosarcina</taxon>
    </lineage>
</organism>
<proteinExistence type="predicted"/>
<dbReference type="PATRIC" id="fig|2209.60.peg.4071"/>
<protein>
    <submittedName>
        <fullName evidence="1">Uncharacterized protein</fullName>
    </submittedName>
</protein>
<accession>A0A0F8BAD3</accession>
<dbReference type="Proteomes" id="UP000034597">
    <property type="component" value="Unassembled WGS sequence"/>
</dbReference>
<evidence type="ECO:0000313" key="2">
    <source>
        <dbReference type="Proteomes" id="UP000034597"/>
    </source>
</evidence>
<gene>
    <name evidence="1" type="ORF">DU40_19020</name>
</gene>
<dbReference type="EMBL" id="JJOT01000132">
    <property type="protein sequence ID" value="KKF98030.1"/>
    <property type="molecule type" value="Genomic_DNA"/>
</dbReference>
<reference evidence="1 2" key="1">
    <citation type="journal article" date="2015" name="ISME J.">
        <title>Genomic and phenotypic differentiation among Methanosarcina mazei populations from Columbia River sediment.</title>
        <authorList>
            <person name="Youngblut N.D."/>
            <person name="Wirth J.S."/>
            <person name="Henriksen J.R."/>
            <person name="Smith M."/>
            <person name="Simon H."/>
            <person name="Metcalf W.W."/>
            <person name="Whitaker R.J."/>
        </authorList>
    </citation>
    <scope>NUCLEOTIDE SEQUENCE [LARGE SCALE GENOMIC DNA]</scope>
    <source>
        <strain evidence="1 2">2.F.T.0.2</strain>
    </source>
</reference>
<sequence length="293" mass="33321">MEIPFDFEKLVNIVEETWDKPGLITDDNALWYNFCRAALLGGNLTDAEVNYEFNILKKHGFLDRTKLESGWTLAAKAHLLAEKEAVEEPNKRGKIAAINKLDAGIGDIEITLKRENSVFNAMQLNAEYIQSISGYLEKQKNLLAEVASSDEACEVRGRASSRHENKIYGIAYTKALIWLHDCGICLDLIPNNSHSIKFLEECKMHKNDDFFVINKQFSLICESIKADVYFAGAALWYCEATRSLVPSNFRNQYSPKKLIKIMDKNELDLNDISDMIADIERVEELKSLLRSKS</sequence>